<dbReference type="Pfam" id="PF03401">
    <property type="entry name" value="TctC"/>
    <property type="match status" value="1"/>
</dbReference>
<dbReference type="EMBL" id="AP025637">
    <property type="protein sequence ID" value="BDG71791.1"/>
    <property type="molecule type" value="Genomic_DNA"/>
</dbReference>
<dbReference type="InterPro" id="IPR005064">
    <property type="entry name" value="BUG"/>
</dbReference>
<comment type="similarity">
    <text evidence="1">Belongs to the UPF0065 (bug) family.</text>
</comment>
<dbReference type="PIRSF" id="PIRSF017082">
    <property type="entry name" value="YflP"/>
    <property type="match status" value="1"/>
</dbReference>
<sequence length="322" mass="35204">MTTITRRAVLGTAAAAPFVHGAVAQERFPSRPITIYVPFPAGGATDVQMRSFAEAATRHFGQTVLVENRPGAGSTLGAAAVARARPDGYTVSQMTLPALRLPHMQRMPYDVTKDFTPIIHLTGYLFAVVVRAESPYQTWADLVADARRRPGQVRLGNTGANGTPHLTLVDLAERERIEFVHVPFRGEGDMTPALLGGHIEGGASGSGVGQLVDEGKLRFLNVWSRERSPRWPNVPTLIELGYANMVVTSPYGLVAPAGLDPAIRRALHDGFKAALYDSAHIATLRRLDQPLEYLDSEAYARNMIEVYEQERQRVERLGLRTG</sequence>
<dbReference type="RefSeq" id="WP_244459022.1">
    <property type="nucleotide sequence ID" value="NZ_AP025637.1"/>
</dbReference>
<evidence type="ECO:0000313" key="3">
    <source>
        <dbReference type="Proteomes" id="UP000831327"/>
    </source>
</evidence>
<dbReference type="PANTHER" id="PTHR42928:SF5">
    <property type="entry name" value="BLR1237 PROTEIN"/>
    <property type="match status" value="1"/>
</dbReference>
<dbReference type="PANTHER" id="PTHR42928">
    <property type="entry name" value="TRICARBOXYLATE-BINDING PROTEIN"/>
    <property type="match status" value="1"/>
</dbReference>
<organism evidence="2 3">
    <name type="scientific">Roseomonas fluvialis</name>
    <dbReference type="NCBI Taxonomy" id="1750527"/>
    <lineage>
        <taxon>Bacteria</taxon>
        <taxon>Pseudomonadati</taxon>
        <taxon>Pseudomonadota</taxon>
        <taxon>Alphaproteobacteria</taxon>
        <taxon>Acetobacterales</taxon>
        <taxon>Roseomonadaceae</taxon>
        <taxon>Roseomonas</taxon>
    </lineage>
</organism>
<gene>
    <name evidence="2" type="ORF">Rmf_17200</name>
</gene>
<dbReference type="Gene3D" id="3.40.190.150">
    <property type="entry name" value="Bordetella uptake gene, domain 1"/>
    <property type="match status" value="1"/>
</dbReference>
<protein>
    <recommendedName>
        <fullName evidence="4">Tripartite tricarboxylate transporter substrate binding protein</fullName>
    </recommendedName>
</protein>
<dbReference type="Gene3D" id="3.40.190.10">
    <property type="entry name" value="Periplasmic binding protein-like II"/>
    <property type="match status" value="1"/>
</dbReference>
<proteinExistence type="inferred from homology"/>
<evidence type="ECO:0000256" key="1">
    <source>
        <dbReference type="ARBA" id="ARBA00006987"/>
    </source>
</evidence>
<dbReference type="SUPFAM" id="SSF53850">
    <property type="entry name" value="Periplasmic binding protein-like II"/>
    <property type="match status" value="1"/>
</dbReference>
<reference evidence="2 3" key="1">
    <citation type="journal article" date="2016" name="Microbes Environ.">
        <title>Phylogenetically diverse aerobic anoxygenic phototrophic bacteria isolated from epilithic biofilms in Tama river, Japan.</title>
        <authorList>
            <person name="Hirose S."/>
            <person name="Matsuura K."/>
            <person name="Haruta S."/>
        </authorList>
    </citation>
    <scope>NUCLEOTIDE SEQUENCE [LARGE SCALE GENOMIC DNA]</scope>
    <source>
        <strain evidence="2 3">S08</strain>
    </source>
</reference>
<evidence type="ECO:0008006" key="4">
    <source>
        <dbReference type="Google" id="ProtNLM"/>
    </source>
</evidence>
<dbReference type="CDD" id="cd07012">
    <property type="entry name" value="PBP2_Bug_TTT"/>
    <property type="match status" value="1"/>
</dbReference>
<evidence type="ECO:0000313" key="2">
    <source>
        <dbReference type="EMBL" id="BDG71791.1"/>
    </source>
</evidence>
<dbReference type="InterPro" id="IPR042100">
    <property type="entry name" value="Bug_dom1"/>
</dbReference>
<accession>A0ABN6NZF5</accession>
<keyword evidence="3" id="KW-1185">Reference proteome</keyword>
<name>A0ABN6NZF5_9PROT</name>
<dbReference type="Proteomes" id="UP000831327">
    <property type="component" value="Chromosome"/>
</dbReference>